<gene>
    <name evidence="9" type="primary">Sdk2</name>
    <name evidence="9" type="ORF">AWC38_SpisGene11782</name>
</gene>
<dbReference type="FunFam" id="2.60.40.10:FF:000028">
    <property type="entry name" value="Neuronal cell adhesion molecule"/>
    <property type="match status" value="2"/>
</dbReference>
<dbReference type="CDD" id="cd00063">
    <property type="entry name" value="FN3"/>
    <property type="match status" value="8"/>
</dbReference>
<dbReference type="InterPro" id="IPR050379">
    <property type="entry name" value="Type-I_Cytokine_Rcpt"/>
</dbReference>
<evidence type="ECO:0000256" key="4">
    <source>
        <dbReference type="ARBA" id="ARBA00023170"/>
    </source>
</evidence>
<feature type="domain" description="Fibronectin type-III" evidence="8">
    <location>
        <begin position="737"/>
        <end position="830"/>
    </location>
</feature>
<keyword evidence="3" id="KW-1015">Disulfide bond</keyword>
<evidence type="ECO:0000256" key="1">
    <source>
        <dbReference type="ARBA" id="ARBA00022729"/>
    </source>
</evidence>
<dbReference type="GO" id="GO:0019955">
    <property type="term" value="F:cytokine binding"/>
    <property type="evidence" value="ECO:0007669"/>
    <property type="project" value="TreeGrafter"/>
</dbReference>
<dbReference type="PROSITE" id="PS50853">
    <property type="entry name" value="FN3"/>
    <property type="match status" value="8"/>
</dbReference>
<dbReference type="Gene3D" id="2.60.40.10">
    <property type="entry name" value="Immunoglobulins"/>
    <property type="match status" value="9"/>
</dbReference>
<keyword evidence="10" id="KW-1185">Reference proteome</keyword>
<dbReference type="Gene3D" id="1.10.287.70">
    <property type="match status" value="1"/>
</dbReference>
<dbReference type="OrthoDB" id="5958059at2759"/>
<dbReference type="SUPFAM" id="SSF82671">
    <property type="entry name" value="SEA domain"/>
    <property type="match status" value="1"/>
</dbReference>
<dbReference type="STRING" id="50429.A0A2B4S501"/>
<feature type="transmembrane region" description="Helical" evidence="6">
    <location>
        <begin position="1153"/>
        <end position="1182"/>
    </location>
</feature>
<keyword evidence="6" id="KW-0472">Membrane</keyword>
<keyword evidence="6" id="KW-0812">Transmembrane</keyword>
<feature type="domain" description="Fibronectin type-III" evidence="8">
    <location>
        <begin position="109"/>
        <end position="206"/>
    </location>
</feature>
<dbReference type="Pfam" id="PF00041">
    <property type="entry name" value="fn3"/>
    <property type="match status" value="8"/>
</dbReference>
<dbReference type="GO" id="GO:0043235">
    <property type="term" value="C:receptor complex"/>
    <property type="evidence" value="ECO:0007669"/>
    <property type="project" value="TreeGrafter"/>
</dbReference>
<dbReference type="SUPFAM" id="SSF81324">
    <property type="entry name" value="Voltage-gated potassium channels"/>
    <property type="match status" value="1"/>
</dbReference>
<evidence type="ECO:0000256" key="3">
    <source>
        <dbReference type="ARBA" id="ARBA00023157"/>
    </source>
</evidence>
<keyword evidence="1" id="KW-0732">Signal</keyword>
<keyword evidence="2" id="KW-0677">Repeat</keyword>
<feature type="domain" description="Fibronectin type-III" evidence="8">
    <location>
        <begin position="835"/>
        <end position="930"/>
    </location>
</feature>
<dbReference type="PROSITE" id="PS50024">
    <property type="entry name" value="SEA"/>
    <property type="match status" value="1"/>
</dbReference>
<dbReference type="GO" id="GO:0009897">
    <property type="term" value="C:external side of plasma membrane"/>
    <property type="evidence" value="ECO:0007669"/>
    <property type="project" value="TreeGrafter"/>
</dbReference>
<dbReference type="InterPro" id="IPR036364">
    <property type="entry name" value="SEA_dom_sf"/>
</dbReference>
<dbReference type="InterPro" id="IPR013099">
    <property type="entry name" value="K_chnl_dom"/>
</dbReference>
<dbReference type="PANTHER" id="PTHR23036:SF151">
    <property type="entry name" value="FIBRONECTIN TYPE-III DOMAIN-CONTAINING PROTEIN"/>
    <property type="match status" value="1"/>
</dbReference>
<feature type="domain" description="Fibronectin type-III" evidence="8">
    <location>
        <begin position="306"/>
        <end position="402"/>
    </location>
</feature>
<dbReference type="SUPFAM" id="SSF49265">
    <property type="entry name" value="Fibronectin type III"/>
    <property type="match status" value="6"/>
</dbReference>
<feature type="domain" description="Fibronectin type-III" evidence="8">
    <location>
        <begin position="638"/>
        <end position="732"/>
    </location>
</feature>
<evidence type="ECO:0000259" key="8">
    <source>
        <dbReference type="PROSITE" id="PS50853"/>
    </source>
</evidence>
<feature type="domain" description="SEA" evidence="7">
    <location>
        <begin position="1"/>
        <end position="107"/>
    </location>
</feature>
<proteinExistence type="predicted"/>
<dbReference type="GO" id="GO:0004896">
    <property type="term" value="F:cytokine receptor activity"/>
    <property type="evidence" value="ECO:0007669"/>
    <property type="project" value="TreeGrafter"/>
</dbReference>
<evidence type="ECO:0000256" key="6">
    <source>
        <dbReference type="SAM" id="Phobius"/>
    </source>
</evidence>
<comment type="caution">
    <text evidence="9">The sequence shown here is derived from an EMBL/GenBank/DDBJ whole genome shotgun (WGS) entry which is preliminary data.</text>
</comment>
<name>A0A2B4S501_STYPI</name>
<keyword evidence="4" id="KW-0675">Receptor</keyword>
<protein>
    <submittedName>
        <fullName evidence="9">Protein sidekick-2</fullName>
    </submittedName>
</protein>
<dbReference type="EMBL" id="LSMT01000201">
    <property type="protein sequence ID" value="PFX23638.1"/>
    <property type="molecule type" value="Genomic_DNA"/>
</dbReference>
<reference evidence="9" key="1">
    <citation type="journal article" date="2017" name="J. ISSAAS">
        <title>Comparative analysis of the genomes of Stylophora pistillata and Acropora digitifera provides evidence for extensive differences between species of corals.</title>
        <authorList>
            <person name="Voolstra C.R."/>
            <person name="Li Y."/>
            <person name="Liew Y.J."/>
            <person name="Baumgarten S."/>
            <person name="Zoccola D."/>
            <person name="Flot J.-F."/>
            <person name="Tambutte S."/>
            <person name="Allemand D."/>
            <person name="Aranda M."/>
        </authorList>
    </citation>
    <scope>NUCLEOTIDE SEQUENCE</scope>
    <source>
        <strain evidence="9">CSM Monaco</strain>
        <tissue evidence="9">Whole animal</tissue>
    </source>
</reference>
<feature type="domain" description="Fibronectin type-III" evidence="8">
    <location>
        <begin position="931"/>
        <end position="1035"/>
    </location>
</feature>
<evidence type="ECO:0000313" key="10">
    <source>
        <dbReference type="Proteomes" id="UP000225706"/>
    </source>
</evidence>
<evidence type="ECO:0000256" key="2">
    <source>
        <dbReference type="ARBA" id="ARBA00022737"/>
    </source>
</evidence>
<accession>A0A2B4S501</accession>
<feature type="domain" description="Fibronectin type-III" evidence="8">
    <location>
        <begin position="537"/>
        <end position="637"/>
    </location>
</feature>
<feature type="transmembrane region" description="Helical" evidence="6">
    <location>
        <begin position="1227"/>
        <end position="1251"/>
    </location>
</feature>
<evidence type="ECO:0000256" key="5">
    <source>
        <dbReference type="ARBA" id="ARBA00023180"/>
    </source>
</evidence>
<dbReference type="SMART" id="SM00060">
    <property type="entry name" value="FN3"/>
    <property type="match status" value="9"/>
</dbReference>
<feature type="transmembrane region" description="Helical" evidence="6">
    <location>
        <begin position="1408"/>
        <end position="1428"/>
    </location>
</feature>
<sequence length="1527" mass="169479">SVPLRCRVVARIKNQLWNEDLTSPETDPYRAMTNEIISNVTRFYEGIRVTVTVNEFRNGSVIADFTIIYNVSDYKLIERLQQNISSTGFLYNMPLEVEEFTAENVPEVAPTNISVLRVEDTSIHIRWNSLSLPPSISAIFQGYKVFIRSVGRADVIVTTVTVNDLVNFVTIKGLESLVTYNLTVAGYTLSGVGRESESFSVTTPLDDPPEDISVERVTSNCVQIKWGGLPPEKLAAFDGYRVFYALFSHPTFSLNTTVNSSTHRVEICSLESSMKYKFYVQRILRKDVGNASDVKYFTTEIVMRLAPTNVTCRNTSSTSIEVHWAPPSVEVNSLEIIGYDLHFRPHGLATELWSTLLACNRTLSATIKSLEKYTEYDIRVTIFITNGRGNFSEIVRCFTDEDIPLGGPVNISAENTSSTAPDIPPENLTGYNISSTSIAVEFNVYSTEKLNGIIRQYVFKIFKANVANSTVRTEFFPTQKKRKRRELSNTIGIVKAMLEDLEEYTMYSLQAAFFTIKEGPYSAVLNVSTDEGVLRVPPHRVTAFNSSSSSIMVKWEPLTPANVPGILLGYVLRIEKADDPSASNFTLFEIDPSITQKNVTDLEVYTLYSIYVAGYTRKGKGSFRAAQSWTDEGIPQGPPNNVTGRPTSTNSIGLSWLPVTKELQKGKIRGYQVKIYGDEGAYVHNSTILIPKLYASFMGLKQYSNYSLKVRAFTSKGFGAWSSMICVSTSNPAPTKIPTNVKAVGTSASTIRVTWGPISGLDAQSVQGYRVLHFTRANPSQSKVTVVGRSDIHVTITGLRPFTAYGVQIAAFITTDGNYTLPVYAQTREAAPSAPPSNIRVTAFDSHSLLISWLDVPSEHRNGIISGYRLTYTNASNTNGPVITERAYSVVLTQLRKATEYRVILRAFNNAGDGVSAEAVAKTGEDVPSRSPSKITAQNHTSLTEIPVSWEPVPQEFIHGRHVGYRVTYQAVSIGDLPAYFEPVMSLDVGTGNSSILLQNLEPLVVYKITVAAISNKGPGPEGVTYGETCRCHKHLTTNWRNYPPYVNMTSFTNSGIIIPRLLEEVINECCGECLEHGKSELDFQHNGNNETAQQNRSEYLLQNIDTKTDFSFPVNGYKLQDSYKGGLGYSPFVESAGVAFLTYQDSSGVKHAMFVALLACWPVVVLPLMMAYIAGVIVWLLDAKSNNQHFPASFVHGTWEGVWWAFVSMTTVGYGDRTPVSQLGRIFAVGWVLTGLVIIAITTAAITTALTKITAHSKTTIYGSKVGAIQGSPEYHLGIRRNAILNKEKKYHSLEELSEALISREVEGILVDTYAGGMREDLFSTPSIQVTQIVDYQTAYGVVISGDSMRLRQCFHGYMRSHQAKIFQFVDQLVEPIRGSGLSDRDAVEEVSTGLFDKESDLYQSTLVIIATCALTAAVLGLLYEAVRRLRERKRVRAYNLSQAKEKITDEMKLLVKEFVQRLVKTLALMKERHMRELQTFEKITLKRKTAKLNHEMTGSTTLRTKHVDDISTVDLNNMMGSASRC</sequence>
<dbReference type="InterPro" id="IPR000082">
    <property type="entry name" value="SEA_dom"/>
</dbReference>
<feature type="non-terminal residue" evidence="9">
    <location>
        <position position="1"/>
    </location>
</feature>
<dbReference type="InterPro" id="IPR013783">
    <property type="entry name" value="Ig-like_fold"/>
</dbReference>
<dbReference type="InterPro" id="IPR003961">
    <property type="entry name" value="FN3_dom"/>
</dbReference>
<evidence type="ECO:0000259" key="7">
    <source>
        <dbReference type="PROSITE" id="PS50024"/>
    </source>
</evidence>
<feature type="domain" description="Fibronectin type-III" evidence="8">
    <location>
        <begin position="208"/>
        <end position="302"/>
    </location>
</feature>
<keyword evidence="6" id="KW-1133">Transmembrane helix</keyword>
<dbReference type="Proteomes" id="UP000225706">
    <property type="component" value="Unassembled WGS sequence"/>
</dbReference>
<dbReference type="PANTHER" id="PTHR23036">
    <property type="entry name" value="CYTOKINE RECEPTOR"/>
    <property type="match status" value="1"/>
</dbReference>
<keyword evidence="5" id="KW-0325">Glycoprotein</keyword>
<dbReference type="InterPro" id="IPR036116">
    <property type="entry name" value="FN3_sf"/>
</dbReference>
<evidence type="ECO:0000313" key="9">
    <source>
        <dbReference type="EMBL" id="PFX23638.1"/>
    </source>
</evidence>
<dbReference type="Pfam" id="PF07885">
    <property type="entry name" value="Ion_trans_2"/>
    <property type="match status" value="1"/>
</dbReference>
<organism evidence="9 10">
    <name type="scientific">Stylophora pistillata</name>
    <name type="common">Smooth cauliflower coral</name>
    <dbReference type="NCBI Taxonomy" id="50429"/>
    <lineage>
        <taxon>Eukaryota</taxon>
        <taxon>Metazoa</taxon>
        <taxon>Cnidaria</taxon>
        <taxon>Anthozoa</taxon>
        <taxon>Hexacorallia</taxon>
        <taxon>Scleractinia</taxon>
        <taxon>Astrocoeniina</taxon>
        <taxon>Pocilloporidae</taxon>
        <taxon>Stylophora</taxon>
    </lineage>
</organism>